<proteinExistence type="predicted"/>
<dbReference type="SUPFAM" id="SSF50475">
    <property type="entry name" value="FMN-binding split barrel"/>
    <property type="match status" value="1"/>
</dbReference>
<feature type="domain" description="HTH cro/C1-type" evidence="1">
    <location>
        <begin position="15"/>
        <end position="69"/>
    </location>
</feature>
<gene>
    <name evidence="2" type="ORF">ITP53_34090</name>
</gene>
<dbReference type="InterPro" id="IPR010982">
    <property type="entry name" value="Lambda_DNA-bd_dom_sf"/>
</dbReference>
<dbReference type="InterPro" id="IPR001387">
    <property type="entry name" value="Cro/C1-type_HTH"/>
</dbReference>
<dbReference type="PROSITE" id="PS50943">
    <property type="entry name" value="HTH_CROC1"/>
    <property type="match status" value="1"/>
</dbReference>
<dbReference type="CDD" id="cd00093">
    <property type="entry name" value="HTH_XRE"/>
    <property type="match status" value="1"/>
</dbReference>
<evidence type="ECO:0000313" key="3">
    <source>
        <dbReference type="Proteomes" id="UP000605361"/>
    </source>
</evidence>
<dbReference type="SUPFAM" id="SSF47413">
    <property type="entry name" value="lambda repressor-like DNA-binding domains"/>
    <property type="match status" value="1"/>
</dbReference>
<dbReference type="Proteomes" id="UP000605361">
    <property type="component" value="Unassembled WGS sequence"/>
</dbReference>
<dbReference type="SMART" id="SM00530">
    <property type="entry name" value="HTH_XRE"/>
    <property type="match status" value="1"/>
</dbReference>
<dbReference type="AlphaFoldDB" id="A0A931F407"/>
<dbReference type="Gene3D" id="2.30.110.10">
    <property type="entry name" value="Electron Transport, Fmn-binding Protein, Chain A"/>
    <property type="match status" value="1"/>
</dbReference>
<evidence type="ECO:0000259" key="1">
    <source>
        <dbReference type="PROSITE" id="PS50943"/>
    </source>
</evidence>
<comment type="caution">
    <text evidence="2">The sequence shown here is derived from an EMBL/GenBank/DDBJ whole genome shotgun (WGS) entry which is preliminary data.</text>
</comment>
<keyword evidence="3" id="KW-1185">Reference proteome</keyword>
<dbReference type="Gene3D" id="1.10.260.40">
    <property type="entry name" value="lambda repressor-like DNA-binding domains"/>
    <property type="match status" value="1"/>
</dbReference>
<sequence length="223" mass="24463">MSQQLTTIERLGRRIARRRDELGLTREELADRSGLEPGYVAYLEGEYTVNVCEALARLSEALGTTVEDLLQEAAEPPAGTGPAAPRPRLVSLDERECLRLLEPGGVGRIAFESRYGPTVLPVNFRLHEGTIVFRTSTGGSTDEDLRTGMADVEYKVAFEVDRIEELTRGGWSVLVQGSLHHVTSDEERASAVATGVEPWAGGLREQYMKIIPSRVTGRRVTPG</sequence>
<protein>
    <submittedName>
        <fullName evidence="2">Pyridoxamine 5'-phosphate oxidase family protein</fullName>
    </submittedName>
</protein>
<dbReference type="InterPro" id="IPR024747">
    <property type="entry name" value="Pyridox_Oxase-rel"/>
</dbReference>
<dbReference type="EMBL" id="JADOGI010000130">
    <property type="protein sequence ID" value="MBF8190656.1"/>
    <property type="molecule type" value="Genomic_DNA"/>
</dbReference>
<organism evidence="2 3">
    <name type="scientific">Nonomuraea cypriaca</name>
    <dbReference type="NCBI Taxonomy" id="1187855"/>
    <lineage>
        <taxon>Bacteria</taxon>
        <taxon>Bacillati</taxon>
        <taxon>Actinomycetota</taxon>
        <taxon>Actinomycetes</taxon>
        <taxon>Streptosporangiales</taxon>
        <taxon>Streptosporangiaceae</taxon>
        <taxon>Nonomuraea</taxon>
    </lineage>
</organism>
<dbReference type="Pfam" id="PF12900">
    <property type="entry name" value="Pyridox_ox_2"/>
    <property type="match status" value="1"/>
</dbReference>
<reference evidence="2" key="1">
    <citation type="submission" date="2020-11" db="EMBL/GenBank/DDBJ databases">
        <title>Whole-genome analyses of Nonomuraea sp. K274.</title>
        <authorList>
            <person name="Veyisoglu A."/>
        </authorList>
    </citation>
    <scope>NUCLEOTIDE SEQUENCE</scope>
    <source>
        <strain evidence="2">K274</strain>
    </source>
</reference>
<name>A0A931F407_9ACTN</name>
<accession>A0A931F407</accession>
<evidence type="ECO:0000313" key="2">
    <source>
        <dbReference type="EMBL" id="MBF8190656.1"/>
    </source>
</evidence>
<dbReference type="GO" id="GO:0003677">
    <property type="term" value="F:DNA binding"/>
    <property type="evidence" value="ECO:0007669"/>
    <property type="project" value="InterPro"/>
</dbReference>
<dbReference type="RefSeq" id="WP_195899575.1">
    <property type="nucleotide sequence ID" value="NZ_JADOGI010000130.1"/>
</dbReference>
<dbReference type="InterPro" id="IPR012349">
    <property type="entry name" value="Split_barrel_FMN-bd"/>
</dbReference>